<sequence>MKRARKFSSSASNSSRLLVDKVHLVRFCSGVKRQGTHLAKTFENPSSFVTMLSVLSVEMPSLLAI</sequence>
<accession>A0A0L8FXB8</accession>
<dbReference type="EMBL" id="KQ425511">
    <property type="protein sequence ID" value="KOF69391.1"/>
    <property type="molecule type" value="Genomic_DNA"/>
</dbReference>
<organism evidence="1">
    <name type="scientific">Octopus bimaculoides</name>
    <name type="common">California two-spotted octopus</name>
    <dbReference type="NCBI Taxonomy" id="37653"/>
    <lineage>
        <taxon>Eukaryota</taxon>
        <taxon>Metazoa</taxon>
        <taxon>Spiralia</taxon>
        <taxon>Lophotrochozoa</taxon>
        <taxon>Mollusca</taxon>
        <taxon>Cephalopoda</taxon>
        <taxon>Coleoidea</taxon>
        <taxon>Octopodiformes</taxon>
        <taxon>Octopoda</taxon>
        <taxon>Incirrata</taxon>
        <taxon>Octopodidae</taxon>
        <taxon>Octopus</taxon>
    </lineage>
</organism>
<proteinExistence type="predicted"/>
<name>A0A0L8FXB8_OCTBM</name>
<evidence type="ECO:0000313" key="1">
    <source>
        <dbReference type="EMBL" id="KOF69391.1"/>
    </source>
</evidence>
<gene>
    <name evidence="1" type="ORF">OCBIM_22005072mg</name>
</gene>
<protein>
    <submittedName>
        <fullName evidence="1">Uncharacterized protein</fullName>
    </submittedName>
</protein>
<reference evidence="1" key="1">
    <citation type="submission" date="2015-07" db="EMBL/GenBank/DDBJ databases">
        <title>MeaNS - Measles Nucleotide Surveillance Program.</title>
        <authorList>
            <person name="Tran T."/>
            <person name="Druce J."/>
        </authorList>
    </citation>
    <scope>NUCLEOTIDE SEQUENCE</scope>
    <source>
        <strain evidence="1">UCB-OBI-ISO-001</strain>
        <tissue evidence="1">Gonad</tissue>
    </source>
</reference>
<dbReference type="AlphaFoldDB" id="A0A0L8FXB8"/>